<organism evidence="3 4">
    <name type="scientific">Lacunisphaera limnophila</name>
    <dbReference type="NCBI Taxonomy" id="1838286"/>
    <lineage>
        <taxon>Bacteria</taxon>
        <taxon>Pseudomonadati</taxon>
        <taxon>Verrucomicrobiota</taxon>
        <taxon>Opitutia</taxon>
        <taxon>Opitutales</taxon>
        <taxon>Opitutaceae</taxon>
        <taxon>Lacunisphaera</taxon>
    </lineage>
</organism>
<gene>
    <name evidence="3" type="ORF">Verru16b_02322</name>
</gene>
<sequence>MSTLPDCFYCRKDQRLHDLMIELAPLSVSTLYLFKEQTYRGRCVVAYHGHVNELYELPAPELARFTADVARAAKAMRTSLGAAKINYGAYSDKLPHLHVHLVPKYVDGPSWGTTFTMMPDPKVLLSDGDYAALAAVIRAALD</sequence>
<dbReference type="AlphaFoldDB" id="A0A1D8AWJ0"/>
<dbReference type="PATRIC" id="fig|1838286.3.peg.2333"/>
<protein>
    <recommendedName>
        <fullName evidence="2">HIT domain-containing protein</fullName>
    </recommendedName>
</protein>
<evidence type="ECO:0000256" key="1">
    <source>
        <dbReference type="PROSITE-ProRule" id="PRU00464"/>
    </source>
</evidence>
<dbReference type="OrthoDB" id="9784774at2"/>
<dbReference type="SUPFAM" id="SSF54197">
    <property type="entry name" value="HIT-like"/>
    <property type="match status" value="1"/>
</dbReference>
<keyword evidence="4" id="KW-1185">Reference proteome</keyword>
<evidence type="ECO:0000313" key="3">
    <source>
        <dbReference type="EMBL" id="AOS45243.1"/>
    </source>
</evidence>
<evidence type="ECO:0000313" key="4">
    <source>
        <dbReference type="Proteomes" id="UP000095228"/>
    </source>
</evidence>
<dbReference type="PROSITE" id="PS51084">
    <property type="entry name" value="HIT_2"/>
    <property type="match status" value="1"/>
</dbReference>
<dbReference type="GO" id="GO:0003824">
    <property type="term" value="F:catalytic activity"/>
    <property type="evidence" value="ECO:0007669"/>
    <property type="project" value="InterPro"/>
</dbReference>
<feature type="short sequence motif" description="Histidine triad motif" evidence="1">
    <location>
        <begin position="96"/>
        <end position="100"/>
    </location>
</feature>
<dbReference type="Gene3D" id="3.30.428.10">
    <property type="entry name" value="HIT-like"/>
    <property type="match status" value="1"/>
</dbReference>
<dbReference type="KEGG" id="obg:Verru16b_02322"/>
<dbReference type="EMBL" id="CP016094">
    <property type="protein sequence ID" value="AOS45243.1"/>
    <property type="molecule type" value="Genomic_DNA"/>
</dbReference>
<evidence type="ECO:0000259" key="2">
    <source>
        <dbReference type="PROSITE" id="PS51084"/>
    </source>
</evidence>
<dbReference type="STRING" id="1838286.Verru16b_02322"/>
<dbReference type="InterPro" id="IPR036265">
    <property type="entry name" value="HIT-like_sf"/>
</dbReference>
<reference evidence="3 4" key="1">
    <citation type="submission" date="2016-06" db="EMBL/GenBank/DDBJ databases">
        <title>Three novel species with peptidoglycan cell walls form the new genus Lacunisphaera gen. nov. in the family Opitutaceae of the verrucomicrobial subdivision 4.</title>
        <authorList>
            <person name="Rast P."/>
            <person name="Gloeckner I."/>
            <person name="Jogler M."/>
            <person name="Boedeker C."/>
            <person name="Jeske O."/>
            <person name="Wiegand S."/>
            <person name="Reinhardt R."/>
            <person name="Schumann P."/>
            <person name="Rohde M."/>
            <person name="Spring S."/>
            <person name="Gloeckner F.O."/>
            <person name="Jogler C."/>
        </authorList>
    </citation>
    <scope>NUCLEOTIDE SEQUENCE [LARGE SCALE GENOMIC DNA]</scope>
    <source>
        <strain evidence="3 4">IG16b</strain>
    </source>
</reference>
<accession>A0A1D8AWJ0</accession>
<feature type="domain" description="HIT" evidence="2">
    <location>
        <begin position="8"/>
        <end position="111"/>
    </location>
</feature>
<proteinExistence type="predicted"/>
<dbReference type="InterPro" id="IPR011146">
    <property type="entry name" value="HIT-like"/>
</dbReference>
<dbReference type="Proteomes" id="UP000095228">
    <property type="component" value="Chromosome"/>
</dbReference>
<name>A0A1D8AWJ0_9BACT</name>
<dbReference type="RefSeq" id="WP_069962417.1">
    <property type="nucleotide sequence ID" value="NZ_CP016094.1"/>
</dbReference>
<dbReference type="Pfam" id="PF01230">
    <property type="entry name" value="HIT"/>
    <property type="match status" value="1"/>
</dbReference>